<evidence type="ECO:0000313" key="2">
    <source>
        <dbReference type="Proteomes" id="UP001139721"/>
    </source>
</evidence>
<dbReference type="EMBL" id="JAJKBJ010000025">
    <property type="protein sequence ID" value="MCL9685416.1"/>
    <property type="molecule type" value="Genomic_DNA"/>
</dbReference>
<name>A0A9X2ICP1_9GAMM</name>
<evidence type="ECO:0000313" key="1">
    <source>
        <dbReference type="EMBL" id="MCL9685416.1"/>
    </source>
</evidence>
<gene>
    <name evidence="1" type="ORF">LOX96_15040</name>
</gene>
<organism evidence="1 2">
    <name type="scientific">Legionella maioricensis</name>
    <dbReference type="NCBI Taxonomy" id="2896528"/>
    <lineage>
        <taxon>Bacteria</taxon>
        <taxon>Pseudomonadati</taxon>
        <taxon>Pseudomonadota</taxon>
        <taxon>Gammaproteobacteria</taxon>
        <taxon>Legionellales</taxon>
        <taxon>Legionellaceae</taxon>
        <taxon>Legionella</taxon>
    </lineage>
</organism>
<keyword evidence="2" id="KW-1185">Reference proteome</keyword>
<dbReference type="AlphaFoldDB" id="A0A9X2ICP1"/>
<dbReference type="RefSeq" id="WP_250423796.1">
    <property type="nucleotide sequence ID" value="NZ_JAJKBJ010000025.1"/>
</dbReference>
<proteinExistence type="predicted"/>
<dbReference type="InterPro" id="IPR049640">
    <property type="entry name" value="CBU_0585/lpg0581-like"/>
</dbReference>
<reference evidence="1" key="1">
    <citation type="submission" date="2021-11" db="EMBL/GenBank/DDBJ databases">
        <title>Legionella maioricencis sp. nov., a new species isolated from hot water samples in Mallorca.</title>
        <authorList>
            <person name="Crespi S."/>
            <person name="Drasar V."/>
            <person name="Salva-Serra F."/>
            <person name="Jaen-Luchoro D."/>
            <person name="Pineiro-Iglesias B."/>
            <person name="Aliaga F."/>
            <person name="Fernandez-Juarez V."/>
            <person name="Coll G."/>
            <person name="Moore E.R.B."/>
            <person name="Bennasar-Figueras A."/>
        </authorList>
    </citation>
    <scope>NUCLEOTIDE SEQUENCE</scope>
    <source>
        <strain evidence="1">HCPI-6</strain>
    </source>
</reference>
<dbReference type="NCBIfam" id="NF041950">
    <property type="entry name" value="CBU_0585_fam"/>
    <property type="match status" value="1"/>
</dbReference>
<comment type="caution">
    <text evidence="1">The sequence shown here is derived from an EMBL/GenBank/DDBJ whole genome shotgun (WGS) entry which is preliminary data.</text>
</comment>
<sequence length="63" mass="7547">MSHNDIDIDKAYVSPYDKFLFEFDATHKKSASQMKEIQKNGRIAEMRDNKDYKNDKGEIWEEF</sequence>
<accession>A0A9X2ICP1</accession>
<dbReference type="Proteomes" id="UP001139721">
    <property type="component" value="Unassembled WGS sequence"/>
</dbReference>
<protein>
    <submittedName>
        <fullName evidence="1">Uncharacterized protein</fullName>
    </submittedName>
</protein>